<dbReference type="SUPFAM" id="SSF55729">
    <property type="entry name" value="Acyl-CoA N-acyltransferases (Nat)"/>
    <property type="match status" value="1"/>
</dbReference>
<sequence length="148" mass="16700">MRVLENQRVLIRPARLGDADQVWPLVHDFGPSFAPERREFETTWRTLSETADTLVAVAEVTGHQIVGYVLANSRLTFVANGPVAWVEEVMVAKSHRRFGVGRELMEHAENWAAERGASYLALASRRAGPFYLRLGYEDAAVFYKKPLV</sequence>
<dbReference type="PANTHER" id="PTHR43877">
    <property type="entry name" value="AMINOALKYLPHOSPHONATE N-ACETYLTRANSFERASE-RELATED-RELATED"/>
    <property type="match status" value="1"/>
</dbReference>
<dbReference type="RefSeq" id="WP_330884050.1">
    <property type="nucleotide sequence ID" value="NZ_BAAAIR010000028.1"/>
</dbReference>
<evidence type="ECO:0000256" key="1">
    <source>
        <dbReference type="ARBA" id="ARBA00022679"/>
    </source>
</evidence>
<organism evidence="4 5">
    <name type="scientific">Brachybacterium tyrofermentans</name>
    <dbReference type="NCBI Taxonomy" id="47848"/>
    <lineage>
        <taxon>Bacteria</taxon>
        <taxon>Bacillati</taxon>
        <taxon>Actinomycetota</taxon>
        <taxon>Actinomycetes</taxon>
        <taxon>Micrococcales</taxon>
        <taxon>Dermabacteraceae</taxon>
        <taxon>Brachybacterium</taxon>
    </lineage>
</organism>
<reference evidence="5" key="1">
    <citation type="journal article" date="2019" name="Int. J. Syst. Evol. Microbiol.">
        <title>The Global Catalogue of Microorganisms (GCM) 10K type strain sequencing project: providing services to taxonomists for standard genome sequencing and annotation.</title>
        <authorList>
            <consortium name="The Broad Institute Genomics Platform"/>
            <consortium name="The Broad Institute Genome Sequencing Center for Infectious Disease"/>
            <person name="Wu L."/>
            <person name="Ma J."/>
        </authorList>
    </citation>
    <scope>NUCLEOTIDE SEQUENCE [LARGE SCALE GENOMIC DNA]</scope>
    <source>
        <strain evidence="5">CGMCC 1.16455</strain>
    </source>
</reference>
<dbReference type="EMBL" id="JBHSLN010000071">
    <property type="protein sequence ID" value="MFC5298513.1"/>
    <property type="molecule type" value="Genomic_DNA"/>
</dbReference>
<dbReference type="InterPro" id="IPR016181">
    <property type="entry name" value="Acyl_CoA_acyltransferase"/>
</dbReference>
<keyword evidence="5" id="KW-1185">Reference proteome</keyword>
<dbReference type="EC" id="2.3.-.-" evidence="4"/>
<dbReference type="PROSITE" id="PS51186">
    <property type="entry name" value="GNAT"/>
    <property type="match status" value="1"/>
</dbReference>
<accession>A0ABW0FIG1</accession>
<dbReference type="Pfam" id="PF00583">
    <property type="entry name" value="Acetyltransf_1"/>
    <property type="match status" value="1"/>
</dbReference>
<dbReference type="InterPro" id="IPR050832">
    <property type="entry name" value="Bact_Acetyltransf"/>
</dbReference>
<keyword evidence="2 4" id="KW-0012">Acyltransferase</keyword>
<comment type="caution">
    <text evidence="4">The sequence shown here is derived from an EMBL/GenBank/DDBJ whole genome shotgun (WGS) entry which is preliminary data.</text>
</comment>
<dbReference type="GeneID" id="303296638"/>
<proteinExistence type="predicted"/>
<evidence type="ECO:0000256" key="2">
    <source>
        <dbReference type="ARBA" id="ARBA00023315"/>
    </source>
</evidence>
<dbReference type="Gene3D" id="3.40.630.30">
    <property type="match status" value="1"/>
</dbReference>
<protein>
    <submittedName>
        <fullName evidence="4">GNAT family N-acetyltransferase</fullName>
        <ecNumber evidence="4">2.3.-.-</ecNumber>
    </submittedName>
</protein>
<gene>
    <name evidence="4" type="ORF">ACFPK8_13440</name>
</gene>
<dbReference type="GO" id="GO:0016746">
    <property type="term" value="F:acyltransferase activity"/>
    <property type="evidence" value="ECO:0007669"/>
    <property type="project" value="UniProtKB-KW"/>
</dbReference>
<dbReference type="Proteomes" id="UP001595937">
    <property type="component" value="Unassembled WGS sequence"/>
</dbReference>
<name>A0ABW0FIG1_9MICO</name>
<feature type="domain" description="N-acetyltransferase" evidence="3">
    <location>
        <begin position="9"/>
        <end position="148"/>
    </location>
</feature>
<evidence type="ECO:0000259" key="3">
    <source>
        <dbReference type="PROSITE" id="PS51186"/>
    </source>
</evidence>
<evidence type="ECO:0000313" key="5">
    <source>
        <dbReference type="Proteomes" id="UP001595937"/>
    </source>
</evidence>
<dbReference type="InterPro" id="IPR000182">
    <property type="entry name" value="GNAT_dom"/>
</dbReference>
<dbReference type="CDD" id="cd04301">
    <property type="entry name" value="NAT_SF"/>
    <property type="match status" value="1"/>
</dbReference>
<keyword evidence="1 4" id="KW-0808">Transferase</keyword>
<evidence type="ECO:0000313" key="4">
    <source>
        <dbReference type="EMBL" id="MFC5298513.1"/>
    </source>
</evidence>